<keyword evidence="7" id="KW-0067">ATP-binding</keyword>
<dbReference type="AlphaFoldDB" id="A0A9X2JJE4"/>
<dbReference type="GO" id="GO:0005524">
    <property type="term" value="F:ATP binding"/>
    <property type="evidence" value="ECO:0007669"/>
    <property type="project" value="UniProtKB-UniRule"/>
</dbReference>
<dbReference type="InterPro" id="IPR006203">
    <property type="entry name" value="GHMP_knse_ATP-bd_CS"/>
</dbReference>
<keyword evidence="5" id="KW-0547">Nucleotide-binding</keyword>
<dbReference type="PIRSF" id="PIRSF000530">
    <property type="entry name" value="Galactokinase"/>
    <property type="match status" value="1"/>
</dbReference>
<dbReference type="InterPro" id="IPR019741">
    <property type="entry name" value="Galactokinase_CS"/>
</dbReference>
<dbReference type="PRINTS" id="PR00959">
    <property type="entry name" value="MEVGALKINASE"/>
</dbReference>
<dbReference type="SUPFAM" id="SSF55060">
    <property type="entry name" value="GHMP Kinase, C-terminal domain"/>
    <property type="match status" value="1"/>
</dbReference>
<evidence type="ECO:0000256" key="5">
    <source>
        <dbReference type="ARBA" id="ARBA00022741"/>
    </source>
</evidence>
<evidence type="ECO:0000256" key="10">
    <source>
        <dbReference type="ARBA" id="ARBA00023277"/>
    </source>
</evidence>
<keyword evidence="3 15" id="KW-0808">Transferase</keyword>
<dbReference type="InterPro" id="IPR014721">
    <property type="entry name" value="Ribsml_uS5_D2-typ_fold_subgr"/>
</dbReference>
<protein>
    <recommendedName>
        <fullName evidence="11">Galactokinase</fullName>
        <ecNumber evidence="11">2.7.1.6</ecNumber>
    </recommendedName>
</protein>
<evidence type="ECO:0000259" key="12">
    <source>
        <dbReference type="Pfam" id="PF00288"/>
    </source>
</evidence>
<evidence type="ECO:0000259" key="14">
    <source>
        <dbReference type="Pfam" id="PF10509"/>
    </source>
</evidence>
<keyword evidence="6" id="KW-0418">Kinase</keyword>
<organism evidence="15 16">
    <name type="scientific">Aeoliella straminimaris</name>
    <dbReference type="NCBI Taxonomy" id="2954799"/>
    <lineage>
        <taxon>Bacteria</taxon>
        <taxon>Pseudomonadati</taxon>
        <taxon>Planctomycetota</taxon>
        <taxon>Planctomycetia</taxon>
        <taxon>Pirellulales</taxon>
        <taxon>Lacipirellulaceae</taxon>
        <taxon>Aeoliella</taxon>
    </lineage>
</organism>
<evidence type="ECO:0000256" key="7">
    <source>
        <dbReference type="ARBA" id="ARBA00022840"/>
    </source>
</evidence>
<evidence type="ECO:0000256" key="1">
    <source>
        <dbReference type="ARBA" id="ARBA00006566"/>
    </source>
</evidence>
<evidence type="ECO:0000313" key="16">
    <source>
        <dbReference type="Proteomes" id="UP001155241"/>
    </source>
</evidence>
<evidence type="ECO:0000256" key="4">
    <source>
        <dbReference type="ARBA" id="ARBA00022723"/>
    </source>
</evidence>
<dbReference type="PANTHER" id="PTHR10457:SF7">
    <property type="entry name" value="GALACTOKINASE-RELATED"/>
    <property type="match status" value="1"/>
</dbReference>
<comment type="similarity">
    <text evidence="1">Belongs to the GHMP kinase family. GalK subfamily.</text>
</comment>
<evidence type="ECO:0000259" key="13">
    <source>
        <dbReference type="Pfam" id="PF08544"/>
    </source>
</evidence>
<dbReference type="NCBIfam" id="TIGR00131">
    <property type="entry name" value="gal_kin"/>
    <property type="match status" value="1"/>
</dbReference>
<dbReference type="Pfam" id="PF08544">
    <property type="entry name" value="GHMP_kinases_C"/>
    <property type="match status" value="1"/>
</dbReference>
<dbReference type="Gene3D" id="3.30.230.10">
    <property type="match status" value="1"/>
</dbReference>
<dbReference type="Proteomes" id="UP001155241">
    <property type="component" value="Unassembled WGS sequence"/>
</dbReference>
<dbReference type="PROSITE" id="PS00106">
    <property type="entry name" value="GALACTOKINASE"/>
    <property type="match status" value="1"/>
</dbReference>
<evidence type="ECO:0000256" key="6">
    <source>
        <dbReference type="ARBA" id="ARBA00022777"/>
    </source>
</evidence>
<keyword evidence="2" id="KW-0963">Cytoplasm</keyword>
<comment type="caution">
    <text evidence="15">The sequence shown here is derived from an EMBL/GenBank/DDBJ whole genome shotgun (WGS) entry which is preliminary data.</text>
</comment>
<dbReference type="InterPro" id="IPR000705">
    <property type="entry name" value="Galactokinase"/>
</dbReference>
<dbReference type="EMBL" id="JAMXLR010000092">
    <property type="protein sequence ID" value="MCO6047786.1"/>
    <property type="molecule type" value="Genomic_DNA"/>
</dbReference>
<dbReference type="FunFam" id="3.30.70.890:FF:000001">
    <property type="entry name" value="Galactokinase"/>
    <property type="match status" value="1"/>
</dbReference>
<dbReference type="GO" id="GO:0006012">
    <property type="term" value="P:galactose metabolic process"/>
    <property type="evidence" value="ECO:0007669"/>
    <property type="project" value="UniProtKB-UniRule"/>
</dbReference>
<dbReference type="InterPro" id="IPR006204">
    <property type="entry name" value="GHMP_kinase_N_dom"/>
</dbReference>
<dbReference type="GO" id="GO:0005829">
    <property type="term" value="C:cytosol"/>
    <property type="evidence" value="ECO:0007669"/>
    <property type="project" value="TreeGrafter"/>
</dbReference>
<dbReference type="EC" id="2.7.1.6" evidence="11"/>
<dbReference type="Pfam" id="PF10509">
    <property type="entry name" value="GalKase_gal_bdg"/>
    <property type="match status" value="1"/>
</dbReference>
<dbReference type="PANTHER" id="PTHR10457">
    <property type="entry name" value="MEVALONATE KINASE/GALACTOKINASE"/>
    <property type="match status" value="1"/>
</dbReference>
<dbReference type="InterPro" id="IPR036554">
    <property type="entry name" value="GHMP_kinase_C_sf"/>
</dbReference>
<accession>A0A9X2JJE4</accession>
<reference evidence="15" key="1">
    <citation type="submission" date="2022-06" db="EMBL/GenBank/DDBJ databases">
        <title>Aeoliella straminimaris, a novel planctomycete from sediments.</title>
        <authorList>
            <person name="Vitorino I.R."/>
            <person name="Lage O.M."/>
        </authorList>
    </citation>
    <scope>NUCLEOTIDE SEQUENCE</scope>
    <source>
        <strain evidence="15">ICT_H6.2</strain>
    </source>
</reference>
<proteinExistence type="inferred from homology"/>
<dbReference type="PROSITE" id="PS00627">
    <property type="entry name" value="GHMP_KINASES_ATP"/>
    <property type="match status" value="1"/>
</dbReference>
<evidence type="ECO:0000256" key="11">
    <source>
        <dbReference type="NCBIfam" id="TIGR00131"/>
    </source>
</evidence>
<dbReference type="Pfam" id="PF00288">
    <property type="entry name" value="GHMP_kinases_N"/>
    <property type="match status" value="1"/>
</dbReference>
<dbReference type="Gene3D" id="3.30.70.890">
    <property type="entry name" value="GHMP kinase, C-terminal domain"/>
    <property type="match status" value="1"/>
</dbReference>
<dbReference type="FunFam" id="3.30.230.10:FF:000017">
    <property type="entry name" value="Galactokinase"/>
    <property type="match status" value="1"/>
</dbReference>
<dbReference type="PRINTS" id="PR00473">
    <property type="entry name" value="GALCTOKINASE"/>
</dbReference>
<feature type="domain" description="GHMP kinase C-terminal" evidence="13">
    <location>
        <begin position="286"/>
        <end position="370"/>
    </location>
</feature>
<keyword evidence="8" id="KW-0460">Magnesium</keyword>
<gene>
    <name evidence="15" type="primary">galK</name>
    <name evidence="15" type="ORF">NG895_28105</name>
</gene>
<keyword evidence="4" id="KW-0479">Metal-binding</keyword>
<dbReference type="InterPro" id="IPR020568">
    <property type="entry name" value="Ribosomal_Su5_D2-typ_SF"/>
</dbReference>
<sequence length="394" mass="42344">MLPTVPLEEMVNSAKQTYTQRFGDPPKWVVMAPGRVNLIGEHVDYNDGFVMPMAIERFVVIAAGPGEGDGETLQVFSDAMDDECTISVGAESAQDLPRWGQYIHGVLKEMADAGYTSGPLRAAIHANVPLAGGLSSSAALEVATATMVEAASGKSMSSSEKAKLCQRAENIHVGMPCGIMDQFSSAACEVDHLMQLDCRSLETKQVPFTNPKITVLIINSNVKRELASSAYPLRRAQCETAAKQLGVTALRDATMPMLEKLSEQLEEVVFRRARHVISEIGRVQEMATALESNNWALAGELMYASHDSLRDDYEVSCEELNLLVDTAHQLGPGSGVIGSRLTGAGFGGCTVTLVESDAVEDVANRIAQTYQTTLNIEPTLFTTRPGPGAHIIEG</sequence>
<keyword evidence="16" id="KW-1185">Reference proteome</keyword>
<dbReference type="InterPro" id="IPR006206">
    <property type="entry name" value="Mevalonate/galactokinase"/>
</dbReference>
<evidence type="ECO:0000256" key="3">
    <source>
        <dbReference type="ARBA" id="ARBA00022679"/>
    </source>
</evidence>
<feature type="domain" description="GHMP kinase N-terminal" evidence="12">
    <location>
        <begin position="102"/>
        <end position="186"/>
    </location>
</feature>
<feature type="domain" description="Galactokinase N-terminal" evidence="14">
    <location>
        <begin position="17"/>
        <end position="65"/>
    </location>
</feature>
<dbReference type="GO" id="GO:0046872">
    <property type="term" value="F:metal ion binding"/>
    <property type="evidence" value="ECO:0007669"/>
    <property type="project" value="UniProtKB-KW"/>
</dbReference>
<dbReference type="RefSeq" id="WP_252855893.1">
    <property type="nucleotide sequence ID" value="NZ_JAMXLR010000092.1"/>
</dbReference>
<evidence type="ECO:0000313" key="15">
    <source>
        <dbReference type="EMBL" id="MCO6047786.1"/>
    </source>
</evidence>
<dbReference type="SUPFAM" id="SSF54211">
    <property type="entry name" value="Ribosomal protein S5 domain 2-like"/>
    <property type="match status" value="1"/>
</dbReference>
<keyword evidence="10" id="KW-0119">Carbohydrate metabolism</keyword>
<dbReference type="GO" id="GO:0004335">
    <property type="term" value="F:galactokinase activity"/>
    <property type="evidence" value="ECO:0007669"/>
    <property type="project" value="UniProtKB-UniRule"/>
</dbReference>
<dbReference type="InterPro" id="IPR013750">
    <property type="entry name" value="GHMP_kinase_C_dom"/>
</dbReference>
<evidence type="ECO:0000256" key="2">
    <source>
        <dbReference type="ARBA" id="ARBA00022490"/>
    </source>
</evidence>
<name>A0A9X2JJE4_9BACT</name>
<dbReference type="InterPro" id="IPR019539">
    <property type="entry name" value="GalKase_N"/>
</dbReference>
<evidence type="ECO:0000256" key="8">
    <source>
        <dbReference type="ARBA" id="ARBA00022842"/>
    </source>
</evidence>
<evidence type="ECO:0000256" key="9">
    <source>
        <dbReference type="ARBA" id="ARBA00023144"/>
    </source>
</evidence>
<keyword evidence="9" id="KW-0299">Galactose metabolism</keyword>